<dbReference type="PANTHER" id="PTHR31988">
    <property type="entry name" value="ESTERASE, PUTATIVE (DUF303)-RELATED"/>
    <property type="match status" value="1"/>
</dbReference>
<dbReference type="Pfam" id="PF03629">
    <property type="entry name" value="SASA"/>
    <property type="match status" value="1"/>
</dbReference>
<sequence length="285" mass="30931">MAKLIFFFFCLSLLLTLHLDRPLAEASNVTDIFILAGQSNMAGRGGVDRGKWNGVVPSQSAPSPSILRLSAGMRWQPAAEPLHVDIDVAKNKTCGVGPGMAFANALLPELMRCNEAASAVVVVGLVPCAVGGTRIRQWRRGKRLYGRMVRRARAAARGGGGGRRRIRGVLWYQGESDTVRREDAEGYKGNLERLVVDLRSDLGIPALPFLLVAVASGEGKFVEQVRKAQLTIDLPNVQCVDAKGLGLKADHLHLTTTSEVQLGQKLARAFLAHFGHRPSLHQLMQ</sequence>
<name>A0AAV2FCJ8_9ROSI</name>
<dbReference type="InterPro" id="IPR052940">
    <property type="entry name" value="Carb_Esterase_6"/>
</dbReference>
<feature type="chain" id="PRO_5043673934" description="Sialate O-acetylesterase domain-containing protein" evidence="2">
    <location>
        <begin position="27"/>
        <end position="285"/>
    </location>
</feature>
<dbReference type="Proteomes" id="UP001497516">
    <property type="component" value="Chromosome 6"/>
</dbReference>
<evidence type="ECO:0000256" key="2">
    <source>
        <dbReference type="SAM" id="SignalP"/>
    </source>
</evidence>
<protein>
    <recommendedName>
        <fullName evidence="3">Sialate O-acetylesterase domain-containing protein</fullName>
    </recommendedName>
</protein>
<proteinExistence type="predicted"/>
<evidence type="ECO:0000313" key="5">
    <source>
        <dbReference type="Proteomes" id="UP001497516"/>
    </source>
</evidence>
<evidence type="ECO:0000313" key="4">
    <source>
        <dbReference type="EMBL" id="CAL1396014.1"/>
    </source>
</evidence>
<feature type="signal peptide" evidence="2">
    <location>
        <begin position="1"/>
        <end position="26"/>
    </location>
</feature>
<dbReference type="GO" id="GO:0016787">
    <property type="term" value="F:hydrolase activity"/>
    <property type="evidence" value="ECO:0007669"/>
    <property type="project" value="UniProtKB-KW"/>
</dbReference>
<organism evidence="4 5">
    <name type="scientific">Linum trigynum</name>
    <dbReference type="NCBI Taxonomy" id="586398"/>
    <lineage>
        <taxon>Eukaryota</taxon>
        <taxon>Viridiplantae</taxon>
        <taxon>Streptophyta</taxon>
        <taxon>Embryophyta</taxon>
        <taxon>Tracheophyta</taxon>
        <taxon>Spermatophyta</taxon>
        <taxon>Magnoliopsida</taxon>
        <taxon>eudicotyledons</taxon>
        <taxon>Gunneridae</taxon>
        <taxon>Pentapetalae</taxon>
        <taxon>rosids</taxon>
        <taxon>fabids</taxon>
        <taxon>Malpighiales</taxon>
        <taxon>Linaceae</taxon>
        <taxon>Linum</taxon>
    </lineage>
</organism>
<accession>A0AAV2FCJ8</accession>
<dbReference type="SUPFAM" id="SSF52266">
    <property type="entry name" value="SGNH hydrolase"/>
    <property type="match status" value="1"/>
</dbReference>
<dbReference type="InterPro" id="IPR005181">
    <property type="entry name" value="SASA"/>
</dbReference>
<feature type="domain" description="Sialate O-acetylesterase" evidence="3">
    <location>
        <begin position="30"/>
        <end position="271"/>
    </location>
</feature>
<gene>
    <name evidence="4" type="ORF">LTRI10_LOCUS36407</name>
</gene>
<evidence type="ECO:0000259" key="3">
    <source>
        <dbReference type="Pfam" id="PF03629"/>
    </source>
</evidence>
<dbReference type="PANTHER" id="PTHR31988:SF15">
    <property type="entry name" value="ESTERASE, PUTATIVE (DUF303)-RELATED"/>
    <property type="match status" value="1"/>
</dbReference>
<keyword evidence="5" id="KW-1185">Reference proteome</keyword>
<evidence type="ECO:0000256" key="1">
    <source>
        <dbReference type="ARBA" id="ARBA00022801"/>
    </source>
</evidence>
<keyword evidence="2" id="KW-0732">Signal</keyword>
<dbReference type="AlphaFoldDB" id="A0AAV2FCJ8"/>
<dbReference type="EMBL" id="OZ034819">
    <property type="protein sequence ID" value="CAL1396014.1"/>
    <property type="molecule type" value="Genomic_DNA"/>
</dbReference>
<dbReference type="InterPro" id="IPR036514">
    <property type="entry name" value="SGNH_hydro_sf"/>
</dbReference>
<reference evidence="4 5" key="1">
    <citation type="submission" date="2024-04" db="EMBL/GenBank/DDBJ databases">
        <authorList>
            <person name="Fracassetti M."/>
        </authorList>
    </citation>
    <scope>NUCLEOTIDE SEQUENCE [LARGE SCALE GENOMIC DNA]</scope>
</reference>
<keyword evidence="1" id="KW-0378">Hydrolase</keyword>
<dbReference type="Gene3D" id="3.40.50.1110">
    <property type="entry name" value="SGNH hydrolase"/>
    <property type="match status" value="1"/>
</dbReference>